<proteinExistence type="predicted"/>
<evidence type="ECO:0000313" key="5">
    <source>
        <dbReference type="EMBL" id="PSK90748.1"/>
    </source>
</evidence>
<dbReference type="AlphaFoldDB" id="A0A2P8D0K7"/>
<dbReference type="Proteomes" id="UP000240572">
    <property type="component" value="Unassembled WGS sequence"/>
</dbReference>
<keyword evidence="3" id="KW-0812">Transmembrane</keyword>
<dbReference type="InterPro" id="IPR051158">
    <property type="entry name" value="Metallophosphoesterase_sf"/>
</dbReference>
<dbReference type="Gene3D" id="3.60.21.10">
    <property type="match status" value="1"/>
</dbReference>
<feature type="transmembrane region" description="Helical" evidence="3">
    <location>
        <begin position="70"/>
        <end position="94"/>
    </location>
</feature>
<dbReference type="InterPro" id="IPR004843">
    <property type="entry name" value="Calcineurin-like_PHP"/>
</dbReference>
<feature type="domain" description="Calcineurin-like phosphoesterase" evidence="4">
    <location>
        <begin position="177"/>
        <end position="361"/>
    </location>
</feature>
<feature type="transmembrane region" description="Helical" evidence="3">
    <location>
        <begin position="132"/>
        <end position="151"/>
    </location>
</feature>
<dbReference type="OrthoDB" id="9780884at2"/>
<keyword evidence="3" id="KW-0472">Membrane</keyword>
<keyword evidence="1" id="KW-0479">Metal-binding</keyword>
<dbReference type="GO" id="GO:0009245">
    <property type="term" value="P:lipid A biosynthetic process"/>
    <property type="evidence" value="ECO:0007669"/>
    <property type="project" value="TreeGrafter"/>
</dbReference>
<dbReference type="PANTHER" id="PTHR31302">
    <property type="entry name" value="TRANSMEMBRANE PROTEIN WITH METALLOPHOSPHOESTERASE DOMAIN-RELATED"/>
    <property type="match status" value="1"/>
</dbReference>
<evidence type="ECO:0000313" key="6">
    <source>
        <dbReference type="Proteomes" id="UP000240572"/>
    </source>
</evidence>
<dbReference type="GO" id="GO:0016020">
    <property type="term" value="C:membrane"/>
    <property type="evidence" value="ECO:0007669"/>
    <property type="project" value="GOC"/>
</dbReference>
<dbReference type="SUPFAM" id="SSF56300">
    <property type="entry name" value="Metallo-dependent phosphatases"/>
    <property type="match status" value="1"/>
</dbReference>
<dbReference type="GO" id="GO:0046872">
    <property type="term" value="F:metal ion binding"/>
    <property type="evidence" value="ECO:0007669"/>
    <property type="project" value="UniProtKB-KW"/>
</dbReference>
<dbReference type="GO" id="GO:0008758">
    <property type="term" value="F:UDP-2,3-diacylglucosamine hydrolase activity"/>
    <property type="evidence" value="ECO:0007669"/>
    <property type="project" value="TreeGrafter"/>
</dbReference>
<keyword evidence="2" id="KW-0378">Hydrolase</keyword>
<feature type="transmembrane region" description="Helical" evidence="3">
    <location>
        <begin position="35"/>
        <end position="58"/>
    </location>
</feature>
<dbReference type="Pfam" id="PF00149">
    <property type="entry name" value="Metallophos"/>
    <property type="match status" value="1"/>
</dbReference>
<protein>
    <recommendedName>
        <fullName evidence="4">Calcineurin-like phosphoesterase domain-containing protein</fullName>
    </recommendedName>
</protein>
<sequence length="421" mass="47792">MRSPTGIVISLIVFAILEFYCLVAMSVAMRNANNVFRYSAFGVYALLTIVVWYCLFTFRSWHMHAMNPTLRILLISFVIGFLAAKVLVATFMLLDDLRRLITWAIRHLARFLPQAPKDPVELPAQGISRSTFVARAAILAGGLLLGGFMYGPRNRYRYQIKRSQLRFPHLPDAFKGLKIVQISDIHSGSFDNHEAVAHGVDLILKEKPDLILFTGDLVNNIASEIEPYKDIFSRLKAPLGVYSTLGNHDYGDYVDWPDLAAKAANLEKLKQHHADMGWRLMMNEHVVFEKEGQKLALLGVENWSNLARFPKHGDLAKAYAGLKEQDVPVKILMSHDPTHWDAQIRKDYKDIDLTLSGHTHGMQFGIKLSWMKWSPVQYIYKQWAGLYQEGDQYINVNVGYGFLGYPGRLGILPEISVIELV</sequence>
<comment type="caution">
    <text evidence="5">The sequence shown here is derived from an EMBL/GenBank/DDBJ whole genome shotgun (WGS) entry which is preliminary data.</text>
</comment>
<name>A0A2P8D0K7_9BACT</name>
<evidence type="ECO:0000259" key="4">
    <source>
        <dbReference type="Pfam" id="PF00149"/>
    </source>
</evidence>
<evidence type="ECO:0000256" key="2">
    <source>
        <dbReference type="ARBA" id="ARBA00022801"/>
    </source>
</evidence>
<gene>
    <name evidence="5" type="ORF">B0I18_107159</name>
</gene>
<keyword evidence="6" id="KW-1185">Reference proteome</keyword>
<dbReference type="RefSeq" id="WP_106524022.1">
    <property type="nucleotide sequence ID" value="NZ_PYGD01000007.1"/>
</dbReference>
<evidence type="ECO:0000256" key="1">
    <source>
        <dbReference type="ARBA" id="ARBA00022723"/>
    </source>
</evidence>
<accession>A0A2P8D0K7</accession>
<dbReference type="InterPro" id="IPR029052">
    <property type="entry name" value="Metallo-depent_PP-like"/>
</dbReference>
<dbReference type="EMBL" id="PYGD01000007">
    <property type="protein sequence ID" value="PSK90748.1"/>
    <property type="molecule type" value="Genomic_DNA"/>
</dbReference>
<evidence type="ECO:0000256" key="3">
    <source>
        <dbReference type="SAM" id="Phobius"/>
    </source>
</evidence>
<dbReference type="PANTHER" id="PTHR31302:SF31">
    <property type="entry name" value="PHOSPHODIESTERASE YAEI"/>
    <property type="match status" value="1"/>
</dbReference>
<organism evidence="5 6">
    <name type="scientific">Taibaiella chishuiensis</name>
    <dbReference type="NCBI Taxonomy" id="1434707"/>
    <lineage>
        <taxon>Bacteria</taxon>
        <taxon>Pseudomonadati</taxon>
        <taxon>Bacteroidota</taxon>
        <taxon>Chitinophagia</taxon>
        <taxon>Chitinophagales</taxon>
        <taxon>Chitinophagaceae</taxon>
        <taxon>Taibaiella</taxon>
    </lineage>
</organism>
<feature type="transmembrane region" description="Helical" evidence="3">
    <location>
        <begin position="7"/>
        <end position="29"/>
    </location>
</feature>
<reference evidence="5 6" key="1">
    <citation type="submission" date="2018-03" db="EMBL/GenBank/DDBJ databases">
        <title>Genomic Encyclopedia of Type Strains, Phase III (KMG-III): the genomes of soil and plant-associated and newly described type strains.</title>
        <authorList>
            <person name="Whitman W."/>
        </authorList>
    </citation>
    <scope>NUCLEOTIDE SEQUENCE [LARGE SCALE GENOMIC DNA]</scope>
    <source>
        <strain evidence="5 6">CGMCC 1.12700</strain>
    </source>
</reference>
<keyword evidence="3" id="KW-1133">Transmembrane helix</keyword>